<comment type="caution">
    <text evidence="1">The sequence shown here is derived from an EMBL/GenBank/DDBJ whole genome shotgun (WGS) entry which is preliminary data.</text>
</comment>
<organism evidence="1 2">
    <name type="scientific">Haematococcus lacustris</name>
    <name type="common">Green alga</name>
    <name type="synonym">Haematococcus pluvialis</name>
    <dbReference type="NCBI Taxonomy" id="44745"/>
    <lineage>
        <taxon>Eukaryota</taxon>
        <taxon>Viridiplantae</taxon>
        <taxon>Chlorophyta</taxon>
        <taxon>core chlorophytes</taxon>
        <taxon>Chlorophyceae</taxon>
        <taxon>CS clade</taxon>
        <taxon>Chlamydomonadales</taxon>
        <taxon>Haematococcaceae</taxon>
        <taxon>Haematococcus</taxon>
    </lineage>
</organism>
<accession>A0A6A0A991</accession>
<evidence type="ECO:0000313" key="2">
    <source>
        <dbReference type="Proteomes" id="UP000485058"/>
    </source>
</evidence>
<evidence type="ECO:0000313" key="1">
    <source>
        <dbReference type="EMBL" id="GFH29299.1"/>
    </source>
</evidence>
<protein>
    <submittedName>
        <fullName evidence="1">DnaJ-like protein</fullName>
    </submittedName>
</protein>
<gene>
    <name evidence="1" type="ORF">HaLaN_27937</name>
</gene>
<dbReference type="Proteomes" id="UP000485058">
    <property type="component" value="Unassembled WGS sequence"/>
</dbReference>
<dbReference type="EMBL" id="BLLF01004280">
    <property type="protein sequence ID" value="GFH29299.1"/>
    <property type="molecule type" value="Genomic_DNA"/>
</dbReference>
<dbReference type="PROSITE" id="PS51257">
    <property type="entry name" value="PROKAR_LIPOPROTEIN"/>
    <property type="match status" value="1"/>
</dbReference>
<feature type="non-terminal residue" evidence="1">
    <location>
        <position position="1"/>
    </location>
</feature>
<keyword evidence="2" id="KW-1185">Reference proteome</keyword>
<dbReference type="AlphaFoldDB" id="A0A6A0A991"/>
<reference evidence="1 2" key="1">
    <citation type="submission" date="2020-02" db="EMBL/GenBank/DDBJ databases">
        <title>Draft genome sequence of Haematococcus lacustris strain NIES-144.</title>
        <authorList>
            <person name="Morimoto D."/>
            <person name="Nakagawa S."/>
            <person name="Yoshida T."/>
            <person name="Sawayama S."/>
        </authorList>
    </citation>
    <scope>NUCLEOTIDE SEQUENCE [LARGE SCALE GENOMIC DNA]</scope>
    <source>
        <strain evidence="1 2">NIES-144</strain>
    </source>
</reference>
<feature type="non-terminal residue" evidence="1">
    <location>
        <position position="37"/>
    </location>
</feature>
<proteinExistence type="predicted"/>
<sequence length="37" mass="4032">MDFYRHMFRATRNNPLALLVGGLACIPLISVAVSVAN</sequence>
<name>A0A6A0A991_HAELA</name>